<dbReference type="Proteomes" id="UP001196413">
    <property type="component" value="Unassembled WGS sequence"/>
</dbReference>
<proteinExistence type="predicted"/>
<comment type="caution">
    <text evidence="1">The sequence shown here is derived from an EMBL/GenBank/DDBJ whole genome shotgun (WGS) entry which is preliminary data.</text>
</comment>
<protein>
    <submittedName>
        <fullName evidence="1">Uncharacterized protein</fullName>
    </submittedName>
</protein>
<accession>A0AAD5WHU7</accession>
<dbReference type="AlphaFoldDB" id="A0AAD5WHU7"/>
<keyword evidence="2" id="KW-1185">Reference proteome</keyword>
<evidence type="ECO:0000313" key="1">
    <source>
        <dbReference type="EMBL" id="KAJ1370415.1"/>
    </source>
</evidence>
<gene>
    <name evidence="1" type="ORF">KIN20_032131</name>
</gene>
<organism evidence="1 2">
    <name type="scientific">Parelaphostrongylus tenuis</name>
    <name type="common">Meningeal worm</name>
    <dbReference type="NCBI Taxonomy" id="148309"/>
    <lineage>
        <taxon>Eukaryota</taxon>
        <taxon>Metazoa</taxon>
        <taxon>Ecdysozoa</taxon>
        <taxon>Nematoda</taxon>
        <taxon>Chromadorea</taxon>
        <taxon>Rhabditida</taxon>
        <taxon>Rhabditina</taxon>
        <taxon>Rhabditomorpha</taxon>
        <taxon>Strongyloidea</taxon>
        <taxon>Metastrongylidae</taxon>
        <taxon>Parelaphostrongylus</taxon>
    </lineage>
</organism>
<dbReference type="EMBL" id="JAHQIW010006776">
    <property type="protein sequence ID" value="KAJ1370415.1"/>
    <property type="molecule type" value="Genomic_DNA"/>
</dbReference>
<reference evidence="1" key="1">
    <citation type="submission" date="2021-06" db="EMBL/GenBank/DDBJ databases">
        <title>Parelaphostrongylus tenuis whole genome reference sequence.</title>
        <authorList>
            <person name="Garwood T.J."/>
            <person name="Larsen P.A."/>
            <person name="Fountain-Jones N.M."/>
            <person name="Garbe J.R."/>
            <person name="Macchietto M.G."/>
            <person name="Kania S.A."/>
            <person name="Gerhold R.W."/>
            <person name="Richards J.E."/>
            <person name="Wolf T.M."/>
        </authorList>
    </citation>
    <scope>NUCLEOTIDE SEQUENCE</scope>
    <source>
        <strain evidence="1">MNPRO001-30</strain>
        <tissue evidence="1">Meninges</tissue>
    </source>
</reference>
<sequence>MSELRRKEQRIIIAGHVFLMRECRFIVETWSFQAFFSRIHTSVNKNGRILRKAALVCTLALIISCQ</sequence>
<evidence type="ECO:0000313" key="2">
    <source>
        <dbReference type="Proteomes" id="UP001196413"/>
    </source>
</evidence>
<name>A0AAD5WHU7_PARTN</name>